<gene>
    <name evidence="8" type="ORF">METZ01_LOCUS234493</name>
</gene>
<dbReference type="InterPro" id="IPR036217">
    <property type="entry name" value="MethylDNA_cys_MeTrfase_DNAb"/>
</dbReference>
<feature type="non-terminal residue" evidence="8">
    <location>
        <position position="1"/>
    </location>
</feature>
<evidence type="ECO:0000256" key="4">
    <source>
        <dbReference type="ARBA" id="ARBA00022763"/>
    </source>
</evidence>
<reference evidence="8" key="1">
    <citation type="submission" date="2018-05" db="EMBL/GenBank/DDBJ databases">
        <authorList>
            <person name="Lanie J.A."/>
            <person name="Ng W.-L."/>
            <person name="Kazmierczak K.M."/>
            <person name="Andrzejewski T.M."/>
            <person name="Davidsen T.M."/>
            <person name="Wayne K.J."/>
            <person name="Tettelin H."/>
            <person name="Glass J.I."/>
            <person name="Rusch D."/>
            <person name="Podicherti R."/>
            <person name="Tsui H.-C.T."/>
            <person name="Winkler M.E."/>
        </authorList>
    </citation>
    <scope>NUCLEOTIDE SEQUENCE</scope>
</reference>
<proteinExistence type="predicted"/>
<dbReference type="EMBL" id="UINC01058874">
    <property type="protein sequence ID" value="SVB81639.1"/>
    <property type="molecule type" value="Genomic_DNA"/>
</dbReference>
<dbReference type="InterPro" id="IPR014048">
    <property type="entry name" value="MethylDNA_cys_MeTrfase_DNA-bd"/>
</dbReference>
<keyword evidence="3" id="KW-0808">Transferase</keyword>
<dbReference type="SUPFAM" id="SSF46767">
    <property type="entry name" value="Methylated DNA-protein cysteine methyltransferase, C-terminal domain"/>
    <property type="match status" value="1"/>
</dbReference>
<feature type="domain" description="Methylated-DNA-[protein]-cysteine S-methyltransferase DNA binding" evidence="7">
    <location>
        <begin position="69"/>
        <end position="148"/>
    </location>
</feature>
<keyword evidence="5" id="KW-0234">DNA repair</keyword>
<dbReference type="PANTHER" id="PTHR10815:SF13">
    <property type="entry name" value="METHYLATED-DNA--PROTEIN-CYSTEINE METHYLTRANSFERASE"/>
    <property type="match status" value="1"/>
</dbReference>
<evidence type="ECO:0000259" key="7">
    <source>
        <dbReference type="Pfam" id="PF01035"/>
    </source>
</evidence>
<comment type="catalytic activity">
    <reaction evidence="6">
        <text>a 6-O-methyl-2'-deoxyguanosine in DNA + L-cysteinyl-[protein] = S-methyl-L-cysteinyl-[protein] + a 2'-deoxyguanosine in DNA</text>
        <dbReference type="Rhea" id="RHEA:24000"/>
        <dbReference type="Rhea" id="RHEA-COMP:10131"/>
        <dbReference type="Rhea" id="RHEA-COMP:10132"/>
        <dbReference type="Rhea" id="RHEA-COMP:11367"/>
        <dbReference type="Rhea" id="RHEA-COMP:11368"/>
        <dbReference type="ChEBI" id="CHEBI:29950"/>
        <dbReference type="ChEBI" id="CHEBI:82612"/>
        <dbReference type="ChEBI" id="CHEBI:85445"/>
        <dbReference type="ChEBI" id="CHEBI:85448"/>
        <dbReference type="EC" id="2.1.1.63"/>
    </reaction>
</comment>
<protein>
    <recommendedName>
        <fullName evidence="7">Methylated-DNA-[protein]-cysteine S-methyltransferase DNA binding domain-containing protein</fullName>
    </recommendedName>
</protein>
<keyword evidence="4" id="KW-0227">DNA damage</keyword>
<evidence type="ECO:0000256" key="6">
    <source>
        <dbReference type="ARBA" id="ARBA00049348"/>
    </source>
</evidence>
<keyword evidence="2" id="KW-0489">Methyltransferase</keyword>
<dbReference type="InterPro" id="IPR001497">
    <property type="entry name" value="MethylDNA_cys_MeTrfase_AS"/>
</dbReference>
<accession>A0A382H371</accession>
<organism evidence="8">
    <name type="scientific">marine metagenome</name>
    <dbReference type="NCBI Taxonomy" id="408172"/>
    <lineage>
        <taxon>unclassified sequences</taxon>
        <taxon>metagenomes</taxon>
        <taxon>ecological metagenomes</taxon>
    </lineage>
</organism>
<dbReference type="InterPro" id="IPR036388">
    <property type="entry name" value="WH-like_DNA-bd_sf"/>
</dbReference>
<evidence type="ECO:0000256" key="3">
    <source>
        <dbReference type="ARBA" id="ARBA00022679"/>
    </source>
</evidence>
<evidence type="ECO:0000256" key="5">
    <source>
        <dbReference type="ARBA" id="ARBA00023204"/>
    </source>
</evidence>
<comment type="catalytic activity">
    <reaction evidence="1">
        <text>a 4-O-methyl-thymidine in DNA + L-cysteinyl-[protein] = a thymidine in DNA + S-methyl-L-cysteinyl-[protein]</text>
        <dbReference type="Rhea" id="RHEA:53428"/>
        <dbReference type="Rhea" id="RHEA-COMP:10131"/>
        <dbReference type="Rhea" id="RHEA-COMP:10132"/>
        <dbReference type="Rhea" id="RHEA-COMP:13555"/>
        <dbReference type="Rhea" id="RHEA-COMP:13556"/>
        <dbReference type="ChEBI" id="CHEBI:29950"/>
        <dbReference type="ChEBI" id="CHEBI:82612"/>
        <dbReference type="ChEBI" id="CHEBI:137386"/>
        <dbReference type="ChEBI" id="CHEBI:137387"/>
        <dbReference type="EC" id="2.1.1.63"/>
    </reaction>
</comment>
<evidence type="ECO:0000256" key="2">
    <source>
        <dbReference type="ARBA" id="ARBA00022603"/>
    </source>
</evidence>
<name>A0A382H371_9ZZZZ</name>
<dbReference type="PANTHER" id="PTHR10815">
    <property type="entry name" value="METHYLATED-DNA--PROTEIN-CYSTEINE METHYLTRANSFERASE"/>
    <property type="match status" value="1"/>
</dbReference>
<dbReference type="NCBIfam" id="TIGR00589">
    <property type="entry name" value="ogt"/>
    <property type="match status" value="1"/>
</dbReference>
<dbReference type="GO" id="GO:0006281">
    <property type="term" value="P:DNA repair"/>
    <property type="evidence" value="ECO:0007669"/>
    <property type="project" value="UniProtKB-KW"/>
</dbReference>
<evidence type="ECO:0000256" key="1">
    <source>
        <dbReference type="ARBA" id="ARBA00001286"/>
    </source>
</evidence>
<dbReference type="GO" id="GO:0032259">
    <property type="term" value="P:methylation"/>
    <property type="evidence" value="ECO:0007669"/>
    <property type="project" value="UniProtKB-KW"/>
</dbReference>
<dbReference type="Pfam" id="PF01035">
    <property type="entry name" value="DNA_binding_1"/>
    <property type="match status" value="1"/>
</dbReference>
<dbReference type="AlphaFoldDB" id="A0A382H371"/>
<evidence type="ECO:0000313" key="8">
    <source>
        <dbReference type="EMBL" id="SVB81639.1"/>
    </source>
</evidence>
<sequence length="150" mass="16977">VKNTISFKSKFGWISASEKNNKILSVSFAKSNNRGKSVLLNKLKKNLINYFFKKTKKINPNILLEGSKLQIKIWKELIKIPYGKTKSYGEIAKIVKTSPRYVGNVCGQNKHLLIVPCHRVIRTDGSLGGFSSRGGLSLKKRLLRMENVKK</sequence>
<dbReference type="GO" id="GO:0003908">
    <property type="term" value="F:methylated-DNA-[protein]-cysteine S-methyltransferase activity"/>
    <property type="evidence" value="ECO:0007669"/>
    <property type="project" value="UniProtKB-EC"/>
</dbReference>
<dbReference type="Gene3D" id="1.10.10.10">
    <property type="entry name" value="Winged helix-like DNA-binding domain superfamily/Winged helix DNA-binding domain"/>
    <property type="match status" value="1"/>
</dbReference>
<dbReference type="CDD" id="cd06445">
    <property type="entry name" value="ATase"/>
    <property type="match status" value="1"/>
</dbReference>
<dbReference type="PROSITE" id="PS00374">
    <property type="entry name" value="MGMT"/>
    <property type="match status" value="1"/>
</dbReference>